<dbReference type="FunFam" id="3.30.40.10:FF:000437">
    <property type="entry name" value="RING-type E3 ubiquitin transferase"/>
    <property type="match status" value="1"/>
</dbReference>
<keyword evidence="7" id="KW-1185">Reference proteome</keyword>
<evidence type="ECO:0000256" key="3">
    <source>
        <dbReference type="ARBA" id="ARBA00022679"/>
    </source>
</evidence>
<evidence type="ECO:0000313" key="8">
    <source>
        <dbReference type="RefSeq" id="XP_022949556.1"/>
    </source>
</evidence>
<dbReference type="GeneID" id="111452870"/>
<dbReference type="InterPro" id="IPR058678">
    <property type="entry name" value="ARM_PUB"/>
</dbReference>
<dbReference type="EC" id="2.3.2.27" evidence="5"/>
<dbReference type="SUPFAM" id="SSF48371">
    <property type="entry name" value="ARM repeat"/>
    <property type="match status" value="1"/>
</dbReference>
<dbReference type="SMART" id="SM00504">
    <property type="entry name" value="Ubox"/>
    <property type="match status" value="1"/>
</dbReference>
<accession>A0A6J1GCB6</accession>
<evidence type="ECO:0000259" key="6">
    <source>
        <dbReference type="PROSITE" id="PS51698"/>
    </source>
</evidence>
<evidence type="ECO:0000256" key="1">
    <source>
        <dbReference type="ARBA" id="ARBA00000900"/>
    </source>
</evidence>
<dbReference type="GO" id="GO:0016567">
    <property type="term" value="P:protein ubiquitination"/>
    <property type="evidence" value="ECO:0007669"/>
    <property type="project" value="UniProtKB-UniRule"/>
</dbReference>
<dbReference type="AlphaFoldDB" id="A0A6J1GCB6"/>
<evidence type="ECO:0000256" key="5">
    <source>
        <dbReference type="RuleBase" id="RU369093"/>
    </source>
</evidence>
<dbReference type="Pfam" id="PF04564">
    <property type="entry name" value="U-box"/>
    <property type="match status" value="1"/>
</dbReference>
<dbReference type="InterPro" id="IPR011989">
    <property type="entry name" value="ARM-like"/>
</dbReference>
<gene>
    <name evidence="8" type="primary">LOC111452870</name>
</gene>
<evidence type="ECO:0000256" key="2">
    <source>
        <dbReference type="ARBA" id="ARBA00004906"/>
    </source>
</evidence>
<dbReference type="PROSITE" id="PS51698">
    <property type="entry name" value="U_BOX"/>
    <property type="match status" value="1"/>
</dbReference>
<reference evidence="8" key="1">
    <citation type="submission" date="2025-08" db="UniProtKB">
        <authorList>
            <consortium name="RefSeq"/>
        </authorList>
    </citation>
    <scope>IDENTIFICATION</scope>
    <source>
        <tissue evidence="8">Young leaves</tissue>
    </source>
</reference>
<dbReference type="UniPathway" id="UPA00143"/>
<dbReference type="GO" id="GO:0061630">
    <property type="term" value="F:ubiquitin protein ligase activity"/>
    <property type="evidence" value="ECO:0007669"/>
    <property type="project" value="UniProtKB-UniRule"/>
</dbReference>
<dbReference type="Pfam" id="PF25598">
    <property type="entry name" value="ARM_PUB"/>
    <property type="match status" value="1"/>
</dbReference>
<dbReference type="InterPro" id="IPR045210">
    <property type="entry name" value="RING-Ubox_PUB"/>
</dbReference>
<keyword evidence="4 5" id="KW-0833">Ubl conjugation pathway</keyword>
<dbReference type="Gene3D" id="1.25.10.10">
    <property type="entry name" value="Leucine-rich Repeat Variant"/>
    <property type="match status" value="1"/>
</dbReference>
<dbReference type="Proteomes" id="UP000504609">
    <property type="component" value="Unplaced"/>
</dbReference>
<name>A0A6J1GCB6_CUCMO</name>
<evidence type="ECO:0000256" key="4">
    <source>
        <dbReference type="ARBA" id="ARBA00022786"/>
    </source>
</evidence>
<dbReference type="Gene3D" id="3.30.40.10">
    <property type="entry name" value="Zinc/RING finger domain, C3HC4 (zinc finger)"/>
    <property type="match status" value="1"/>
</dbReference>
<dbReference type="RefSeq" id="XP_022949556.1">
    <property type="nucleotide sequence ID" value="XM_023093788.1"/>
</dbReference>
<evidence type="ECO:0000313" key="7">
    <source>
        <dbReference type="Proteomes" id="UP000504609"/>
    </source>
</evidence>
<feature type="domain" description="U-box" evidence="6">
    <location>
        <begin position="31"/>
        <end position="105"/>
    </location>
</feature>
<dbReference type="InterPro" id="IPR045185">
    <property type="entry name" value="PUB22/23/24-like"/>
</dbReference>
<dbReference type="GO" id="GO:0006952">
    <property type="term" value="P:defense response"/>
    <property type="evidence" value="ECO:0007669"/>
    <property type="project" value="UniProtKB-ARBA"/>
</dbReference>
<dbReference type="CDD" id="cd16664">
    <property type="entry name" value="RING-Ubox_PUB"/>
    <property type="match status" value="1"/>
</dbReference>
<dbReference type="InterPro" id="IPR016024">
    <property type="entry name" value="ARM-type_fold"/>
</dbReference>
<comment type="function">
    <text evidence="5">Functions as an E3 ubiquitin ligase.</text>
</comment>
<comment type="catalytic activity">
    <reaction evidence="1 5">
        <text>S-ubiquitinyl-[E2 ubiquitin-conjugating enzyme]-L-cysteine + [acceptor protein]-L-lysine = [E2 ubiquitin-conjugating enzyme]-L-cysteine + N(6)-ubiquitinyl-[acceptor protein]-L-lysine.</text>
        <dbReference type="EC" id="2.3.2.27"/>
    </reaction>
</comment>
<sequence>MFLSWRRSKLGFLPKLKKEHLPGVDSGSEIVIPSHFLCPISLDLMKDPVILSTGITYDRESIEKWIEGGNFSCPVTKQDLMSFDLIPNHTLRRMIQDWCVANHSYGIERIPTPRIPVTPYEVNDVCSRIAVATQRGDSKRCSELVGKIRNWARESERNRRCVVNGGTGIVLAASFEHFAGVSIEKHVGLLEEILLVLVCVFPISIEGLSKLGSADSLKCMVSFLMGKNLSPKQNAVFVLKELLLVDQRYVDSLAAIEGVSEALVSIIREPLCPSATKSSLTAIFYIILPSEISEKMTLKFMELGLVSQLLDFLVDAEKSLCEKALGVLDGICDFKQGREKLYQNALTIPLLVKKILRVSEVASEYCLSILLKLCKSGEKGEDEARVEAAQLGAFQKIIVLLQVGCGGDMKDKVTEMLKLLNLYKDRLDCIDSSMHFKFLKKSF</sequence>
<keyword evidence="3 5" id="KW-0808">Transferase</keyword>
<dbReference type="KEGG" id="cmos:111452870"/>
<proteinExistence type="predicted"/>
<comment type="pathway">
    <text evidence="2 5">Protein modification; protein ubiquitination.</text>
</comment>
<dbReference type="PANTHER" id="PTHR22849:SF61">
    <property type="entry name" value="U-BOX DOMAIN-CONTAINING PROTEIN 21"/>
    <property type="match status" value="1"/>
</dbReference>
<dbReference type="PANTHER" id="PTHR22849">
    <property type="entry name" value="WDSAM1 PROTEIN"/>
    <property type="match status" value="1"/>
</dbReference>
<dbReference type="InterPro" id="IPR003613">
    <property type="entry name" value="Ubox_domain"/>
</dbReference>
<organism evidence="7 8">
    <name type="scientific">Cucurbita moschata</name>
    <name type="common">Winter crookneck squash</name>
    <name type="synonym">Cucurbita pepo var. moschata</name>
    <dbReference type="NCBI Taxonomy" id="3662"/>
    <lineage>
        <taxon>Eukaryota</taxon>
        <taxon>Viridiplantae</taxon>
        <taxon>Streptophyta</taxon>
        <taxon>Embryophyta</taxon>
        <taxon>Tracheophyta</taxon>
        <taxon>Spermatophyta</taxon>
        <taxon>Magnoliopsida</taxon>
        <taxon>eudicotyledons</taxon>
        <taxon>Gunneridae</taxon>
        <taxon>Pentapetalae</taxon>
        <taxon>rosids</taxon>
        <taxon>fabids</taxon>
        <taxon>Cucurbitales</taxon>
        <taxon>Cucurbitaceae</taxon>
        <taxon>Cucurbiteae</taxon>
        <taxon>Cucurbita</taxon>
    </lineage>
</organism>
<protein>
    <recommendedName>
        <fullName evidence="5 6">U-box domain-containing protein</fullName>
        <ecNumber evidence="5">2.3.2.27</ecNumber>
    </recommendedName>
    <alternativeName>
        <fullName evidence="5">RING-type E3 ubiquitin transferase PUB</fullName>
    </alternativeName>
</protein>
<dbReference type="InterPro" id="IPR013083">
    <property type="entry name" value="Znf_RING/FYVE/PHD"/>
</dbReference>
<dbReference type="SUPFAM" id="SSF57850">
    <property type="entry name" value="RING/U-box"/>
    <property type="match status" value="1"/>
</dbReference>